<comment type="caution">
    <text evidence="2">The sequence shown here is derived from an EMBL/GenBank/DDBJ whole genome shotgun (WGS) entry which is preliminary data.</text>
</comment>
<dbReference type="Proteomes" id="UP000054053">
    <property type="component" value="Unassembled WGS sequence"/>
</dbReference>
<feature type="compositionally biased region" description="Low complexity" evidence="1">
    <location>
        <begin position="170"/>
        <end position="188"/>
    </location>
</feature>
<feature type="region of interest" description="Disordered" evidence="1">
    <location>
        <begin position="13"/>
        <end position="59"/>
    </location>
</feature>
<organism evidence="2 3">
    <name type="scientific">Ustilaginoidea virens</name>
    <name type="common">Rice false smut fungus</name>
    <name type="synonym">Villosiclava virens</name>
    <dbReference type="NCBI Taxonomy" id="1159556"/>
    <lineage>
        <taxon>Eukaryota</taxon>
        <taxon>Fungi</taxon>
        <taxon>Dikarya</taxon>
        <taxon>Ascomycota</taxon>
        <taxon>Pezizomycotina</taxon>
        <taxon>Sordariomycetes</taxon>
        <taxon>Hypocreomycetidae</taxon>
        <taxon>Hypocreales</taxon>
        <taxon>Clavicipitaceae</taxon>
        <taxon>Ustilaginoidea</taxon>
    </lineage>
</organism>
<evidence type="ECO:0000313" key="2">
    <source>
        <dbReference type="EMBL" id="GAO16470.1"/>
    </source>
</evidence>
<accession>A0A1B5L233</accession>
<evidence type="ECO:0000313" key="3">
    <source>
        <dbReference type="Proteomes" id="UP000054053"/>
    </source>
</evidence>
<protein>
    <submittedName>
        <fullName evidence="2">Uncharacterized protein</fullName>
    </submittedName>
</protein>
<reference evidence="3" key="1">
    <citation type="journal article" date="2016" name="Genome Announc.">
        <title>Genome sequence of Ustilaginoidea virens IPU010, a rice pathogenic fungus causing false smut.</title>
        <authorList>
            <person name="Kumagai T."/>
            <person name="Ishii T."/>
            <person name="Terai G."/>
            <person name="Umemura M."/>
            <person name="Machida M."/>
            <person name="Asai K."/>
        </authorList>
    </citation>
    <scope>NUCLEOTIDE SEQUENCE [LARGE SCALE GENOMIC DNA]</scope>
    <source>
        <strain evidence="3">IPU010</strain>
    </source>
</reference>
<dbReference type="AlphaFoldDB" id="A0A1B5L233"/>
<gene>
    <name evidence="2" type="ORF">UVI_02011190</name>
</gene>
<sequence length="294" mass="29708">MAEWGIFPAMSIRRNQGAAPSTTGGGQGAHTDGILGAGKAGIDSGTRRVQEERWRGDDEGCGDVESCGYDVEAEGGELSRDRAGTVATASKMIGQYAERGDDDAVGTGVDAGGQAEAGAAVGAAVGNAELLGDDDDDDEGECWQEGATCSCGCGCGCSCSGGFPPKRTAVVDPGDASDGVADAAAPGPANEPSPGDDGNGSAAGQEDTASSLPGAGDDEQLLLRRIRSSSEGRALSRGRSPGCIHREMLRVEETVKVLVGAWIVLATRVEVDRALEGIPHKNASFVAGRQNKAG</sequence>
<dbReference type="EMBL" id="BBTG02000004">
    <property type="protein sequence ID" value="GAO16470.1"/>
    <property type="molecule type" value="Genomic_DNA"/>
</dbReference>
<feature type="compositionally biased region" description="Basic and acidic residues" evidence="1">
    <location>
        <begin position="45"/>
        <end position="58"/>
    </location>
</feature>
<proteinExistence type="predicted"/>
<evidence type="ECO:0000256" key="1">
    <source>
        <dbReference type="SAM" id="MobiDB-lite"/>
    </source>
</evidence>
<feature type="region of interest" description="Disordered" evidence="1">
    <location>
        <begin position="170"/>
        <end position="219"/>
    </location>
</feature>
<name>A0A1B5L233_USTVR</name>